<reference evidence="1 2" key="1">
    <citation type="journal article" date="2012" name="BMC Genomics">
        <title>Tools to kill: Genome of one of the most destructive plant pathogenic fungi Macrophomina phaseolina.</title>
        <authorList>
            <person name="Islam M.S."/>
            <person name="Haque M.S."/>
            <person name="Islam M.M."/>
            <person name="Emdad E.M."/>
            <person name="Halim A."/>
            <person name="Hossen Q.M.M."/>
            <person name="Hossain M.Z."/>
            <person name="Ahmed B."/>
            <person name="Rahim S."/>
            <person name="Rahman M.S."/>
            <person name="Alam M.M."/>
            <person name="Hou S."/>
            <person name="Wan X."/>
            <person name="Saito J.A."/>
            <person name="Alam M."/>
        </authorList>
    </citation>
    <scope>NUCLEOTIDE SEQUENCE [LARGE SCALE GENOMIC DNA]</scope>
    <source>
        <strain evidence="1 2">MS6</strain>
    </source>
</reference>
<evidence type="ECO:0000313" key="2">
    <source>
        <dbReference type="Proteomes" id="UP000007129"/>
    </source>
</evidence>
<evidence type="ECO:0000313" key="1">
    <source>
        <dbReference type="EMBL" id="EKG21292.1"/>
    </source>
</evidence>
<name>K2S8T0_MACPH</name>
<protein>
    <recommendedName>
        <fullName evidence="3">BTB/POZ-like protein</fullName>
    </recommendedName>
</protein>
<organism evidence="1 2">
    <name type="scientific">Macrophomina phaseolina (strain MS6)</name>
    <name type="common">Charcoal rot fungus</name>
    <dbReference type="NCBI Taxonomy" id="1126212"/>
    <lineage>
        <taxon>Eukaryota</taxon>
        <taxon>Fungi</taxon>
        <taxon>Dikarya</taxon>
        <taxon>Ascomycota</taxon>
        <taxon>Pezizomycotina</taxon>
        <taxon>Dothideomycetes</taxon>
        <taxon>Dothideomycetes incertae sedis</taxon>
        <taxon>Botryosphaeriales</taxon>
        <taxon>Botryosphaeriaceae</taxon>
        <taxon>Macrophomina</taxon>
    </lineage>
</organism>
<dbReference type="VEuPathDB" id="FungiDB:MPH_01284"/>
<sequence length="144" mass="16963">MDWLYTGTWTEASDETLTHAYIFADIQDVPNLRDVIMAEFHRMYTSERYVSALPEYTVVRKAFENLPDSSRLCVFFLDLYGARWIYGYDSEEEARERESLSLAFLMPFIDKLGRRASSKRKRIPDVGRYLEQHTQDGDRVETDV</sequence>
<dbReference type="HOGENOM" id="CLU_1796828_0_0_1"/>
<evidence type="ECO:0008006" key="3">
    <source>
        <dbReference type="Google" id="ProtNLM"/>
    </source>
</evidence>
<dbReference type="Proteomes" id="UP000007129">
    <property type="component" value="Unassembled WGS sequence"/>
</dbReference>
<dbReference type="EMBL" id="AHHD01000052">
    <property type="protein sequence ID" value="EKG21292.1"/>
    <property type="molecule type" value="Genomic_DNA"/>
</dbReference>
<accession>K2S8T0</accession>
<gene>
    <name evidence="1" type="ORF">MPH_01284</name>
</gene>
<comment type="caution">
    <text evidence="1">The sequence shown here is derived from an EMBL/GenBank/DDBJ whole genome shotgun (WGS) entry which is preliminary data.</text>
</comment>
<dbReference type="AlphaFoldDB" id="K2S8T0"/>
<dbReference type="InParanoid" id="K2S8T0"/>
<dbReference type="OrthoDB" id="194443at2759"/>
<proteinExistence type="predicted"/>